<name>A0A4Y7S206_COPMI</name>
<sequence>MRAAVNYAFGVLLDLGKQHWHSVHVNSVTVMRGNPAISTSLSRYMVSLRRRKVKAGETTQSARAMVSILMRRLYDFNHDKTKWHSGEDQWGGPLQRLALQAIYTLAFLCLLRADEVLKIRLTNLESDLLTLFHTAEIKPFVLWELDVAEAHLCPVRALAEYIQASKLTSGYVFRAFASQDRLVANDVAMTSERFLTLFRHNLLDVGEDPLPYGTHSFRRGGCQYLASERRWPIRRICEWAGWSMEFSNLTIVKYLISWNDNPTEKREDFFHPDRQFTYKCFTCGRSCNCA</sequence>
<comment type="caution">
    <text evidence="2">The sequence shown here is derived from an EMBL/GenBank/DDBJ whole genome shotgun (WGS) entry which is preliminary data.</text>
</comment>
<dbReference type="AlphaFoldDB" id="A0A4Y7S206"/>
<keyword evidence="1" id="KW-0233">DNA recombination</keyword>
<evidence type="ECO:0000256" key="1">
    <source>
        <dbReference type="ARBA" id="ARBA00023172"/>
    </source>
</evidence>
<keyword evidence="3" id="KW-1185">Reference proteome</keyword>
<dbReference type="Gene3D" id="1.10.443.10">
    <property type="entry name" value="Intergrase catalytic core"/>
    <property type="match status" value="1"/>
</dbReference>
<evidence type="ECO:0000313" key="3">
    <source>
        <dbReference type="Proteomes" id="UP000298030"/>
    </source>
</evidence>
<evidence type="ECO:0000313" key="2">
    <source>
        <dbReference type="EMBL" id="TEB15129.1"/>
    </source>
</evidence>
<gene>
    <name evidence="2" type="ORF">FA13DRAFT_1759287</name>
</gene>
<reference evidence="2 3" key="1">
    <citation type="journal article" date="2019" name="Nat. Ecol. Evol.">
        <title>Megaphylogeny resolves global patterns of mushroom evolution.</title>
        <authorList>
            <person name="Varga T."/>
            <person name="Krizsan K."/>
            <person name="Foldi C."/>
            <person name="Dima B."/>
            <person name="Sanchez-Garcia M."/>
            <person name="Sanchez-Ramirez S."/>
            <person name="Szollosi G.J."/>
            <person name="Szarkandi J.G."/>
            <person name="Papp V."/>
            <person name="Albert L."/>
            <person name="Andreopoulos W."/>
            <person name="Angelini C."/>
            <person name="Antonin V."/>
            <person name="Barry K.W."/>
            <person name="Bougher N.L."/>
            <person name="Buchanan P."/>
            <person name="Buyck B."/>
            <person name="Bense V."/>
            <person name="Catcheside P."/>
            <person name="Chovatia M."/>
            <person name="Cooper J."/>
            <person name="Damon W."/>
            <person name="Desjardin D."/>
            <person name="Finy P."/>
            <person name="Geml J."/>
            <person name="Haridas S."/>
            <person name="Hughes K."/>
            <person name="Justo A."/>
            <person name="Karasinski D."/>
            <person name="Kautmanova I."/>
            <person name="Kiss B."/>
            <person name="Kocsube S."/>
            <person name="Kotiranta H."/>
            <person name="LaButti K.M."/>
            <person name="Lechner B.E."/>
            <person name="Liimatainen K."/>
            <person name="Lipzen A."/>
            <person name="Lukacs Z."/>
            <person name="Mihaltcheva S."/>
            <person name="Morgado L.N."/>
            <person name="Niskanen T."/>
            <person name="Noordeloos M.E."/>
            <person name="Ohm R.A."/>
            <person name="Ortiz-Santana B."/>
            <person name="Ovrebo C."/>
            <person name="Racz N."/>
            <person name="Riley R."/>
            <person name="Savchenko A."/>
            <person name="Shiryaev A."/>
            <person name="Soop K."/>
            <person name="Spirin V."/>
            <person name="Szebenyi C."/>
            <person name="Tomsovsky M."/>
            <person name="Tulloss R.E."/>
            <person name="Uehling J."/>
            <person name="Grigoriev I.V."/>
            <person name="Vagvolgyi C."/>
            <person name="Papp T."/>
            <person name="Martin F.M."/>
            <person name="Miettinen O."/>
            <person name="Hibbett D.S."/>
            <person name="Nagy L.G."/>
        </authorList>
    </citation>
    <scope>NUCLEOTIDE SEQUENCE [LARGE SCALE GENOMIC DNA]</scope>
    <source>
        <strain evidence="2 3">FP101781</strain>
    </source>
</reference>
<dbReference type="Proteomes" id="UP000298030">
    <property type="component" value="Unassembled WGS sequence"/>
</dbReference>
<dbReference type="GO" id="GO:0015074">
    <property type="term" value="P:DNA integration"/>
    <property type="evidence" value="ECO:0007669"/>
    <property type="project" value="InterPro"/>
</dbReference>
<evidence type="ECO:0008006" key="4">
    <source>
        <dbReference type="Google" id="ProtNLM"/>
    </source>
</evidence>
<dbReference type="GO" id="GO:0003677">
    <property type="term" value="F:DNA binding"/>
    <property type="evidence" value="ECO:0007669"/>
    <property type="project" value="InterPro"/>
</dbReference>
<protein>
    <recommendedName>
        <fullName evidence="4">DNA breaking-rejoining enzyme</fullName>
    </recommendedName>
</protein>
<dbReference type="GO" id="GO:0006310">
    <property type="term" value="P:DNA recombination"/>
    <property type="evidence" value="ECO:0007669"/>
    <property type="project" value="UniProtKB-KW"/>
</dbReference>
<dbReference type="OrthoDB" id="3163890at2759"/>
<dbReference type="SUPFAM" id="SSF56349">
    <property type="entry name" value="DNA breaking-rejoining enzymes"/>
    <property type="match status" value="1"/>
</dbReference>
<dbReference type="EMBL" id="QPFP01000367">
    <property type="protein sequence ID" value="TEB15129.1"/>
    <property type="molecule type" value="Genomic_DNA"/>
</dbReference>
<dbReference type="InterPro" id="IPR013762">
    <property type="entry name" value="Integrase-like_cat_sf"/>
</dbReference>
<accession>A0A4Y7S206</accession>
<organism evidence="2 3">
    <name type="scientific">Coprinellus micaceus</name>
    <name type="common">Glistening ink-cap mushroom</name>
    <name type="synonym">Coprinus micaceus</name>
    <dbReference type="NCBI Taxonomy" id="71717"/>
    <lineage>
        <taxon>Eukaryota</taxon>
        <taxon>Fungi</taxon>
        <taxon>Dikarya</taxon>
        <taxon>Basidiomycota</taxon>
        <taxon>Agaricomycotina</taxon>
        <taxon>Agaricomycetes</taxon>
        <taxon>Agaricomycetidae</taxon>
        <taxon>Agaricales</taxon>
        <taxon>Agaricineae</taxon>
        <taxon>Psathyrellaceae</taxon>
        <taxon>Coprinellus</taxon>
    </lineage>
</organism>
<dbReference type="InterPro" id="IPR011010">
    <property type="entry name" value="DNA_brk_join_enz"/>
</dbReference>
<proteinExistence type="predicted"/>